<name>A0ABW6NI40_9NOCA</name>
<proteinExistence type="inferred from homology"/>
<evidence type="ECO:0000256" key="5">
    <source>
        <dbReference type="SAM" id="MobiDB-lite"/>
    </source>
</evidence>
<protein>
    <recommendedName>
        <fullName evidence="3">Nuclease SbcCD subunit C</fullName>
    </recommendedName>
</protein>
<evidence type="ECO:0000259" key="6">
    <source>
        <dbReference type="Pfam" id="PF13476"/>
    </source>
</evidence>
<feature type="domain" description="Rad50/SbcC-type AAA" evidence="6">
    <location>
        <begin position="5"/>
        <end position="181"/>
    </location>
</feature>
<organism evidence="7 8">
    <name type="scientific">Nocardia africana</name>
    <dbReference type="NCBI Taxonomy" id="134964"/>
    <lineage>
        <taxon>Bacteria</taxon>
        <taxon>Bacillati</taxon>
        <taxon>Actinomycetota</taxon>
        <taxon>Actinomycetes</taxon>
        <taxon>Mycobacteriales</taxon>
        <taxon>Nocardiaceae</taxon>
        <taxon>Nocardia</taxon>
    </lineage>
</organism>
<feature type="compositionally biased region" description="Low complexity" evidence="5">
    <location>
        <begin position="567"/>
        <end position="585"/>
    </location>
</feature>
<keyword evidence="4" id="KW-0175">Coiled coil</keyword>
<evidence type="ECO:0000313" key="8">
    <source>
        <dbReference type="Proteomes" id="UP001601521"/>
    </source>
</evidence>
<keyword evidence="8" id="KW-1185">Reference proteome</keyword>
<evidence type="ECO:0000256" key="2">
    <source>
        <dbReference type="ARBA" id="ARBA00011322"/>
    </source>
</evidence>
<evidence type="ECO:0000256" key="4">
    <source>
        <dbReference type="SAM" id="Coils"/>
    </source>
</evidence>
<evidence type="ECO:0000313" key="7">
    <source>
        <dbReference type="EMBL" id="MFF0453314.1"/>
    </source>
</evidence>
<feature type="compositionally biased region" description="Polar residues" evidence="5">
    <location>
        <begin position="586"/>
        <end position="602"/>
    </location>
</feature>
<reference evidence="7 8" key="1">
    <citation type="submission" date="2024-10" db="EMBL/GenBank/DDBJ databases">
        <title>The Natural Products Discovery Center: Release of the First 8490 Sequenced Strains for Exploring Actinobacteria Biosynthetic Diversity.</title>
        <authorList>
            <person name="Kalkreuter E."/>
            <person name="Kautsar S.A."/>
            <person name="Yang D."/>
            <person name="Bader C.D."/>
            <person name="Teijaro C.N."/>
            <person name="Fluegel L."/>
            <person name="Davis C.M."/>
            <person name="Simpson J.R."/>
            <person name="Lauterbach L."/>
            <person name="Steele A.D."/>
            <person name="Gui C."/>
            <person name="Meng S."/>
            <person name="Li G."/>
            <person name="Viehrig K."/>
            <person name="Ye F."/>
            <person name="Su P."/>
            <person name="Kiefer A.F."/>
            <person name="Nichols A."/>
            <person name="Cepeda A.J."/>
            <person name="Yan W."/>
            <person name="Fan B."/>
            <person name="Jiang Y."/>
            <person name="Adhikari A."/>
            <person name="Zheng C.-J."/>
            <person name="Schuster L."/>
            <person name="Cowan T.M."/>
            <person name="Smanski M.J."/>
            <person name="Chevrette M.G."/>
            <person name="De Carvalho L.P.S."/>
            <person name="Shen B."/>
        </authorList>
    </citation>
    <scope>NUCLEOTIDE SEQUENCE [LARGE SCALE GENOMIC DNA]</scope>
    <source>
        <strain evidence="7 8">NPDC004550</strain>
    </source>
</reference>
<evidence type="ECO:0000256" key="3">
    <source>
        <dbReference type="ARBA" id="ARBA00013368"/>
    </source>
</evidence>
<sequence>MRLHRLELTAFGPFAETARVDFDELGADGLFLLHGHTGAGKTTVLDAIAFALYGRVPGARGESKRLHSDHADPQTAPRVVLEATLGGRRLRLTRSPEFERPKKRGTGMATEQAAATLEWLDGRGQHLSRIPDIGDEVSRLLGMSADQFFQVVLLPQGDFARFLRSDNEDREKLLERLFDTERFGTAEQWLAQRRRESAAQLDTHRQSVDRLIAQVAITAGLGATETVGPLEAVEWSQQLLAQARTEAERSAADLARCQEDSARRHAAAEDHRRVQERRERAAIARRQLDEYTAGAHHRDRVQADLERARRVEPVAAALADARTAAVTVRRRTDEARDLAERLAVRLLEPESAELPGTTWAASDLAAAELVDTELAEELSAIPEIGRADADEEGAAATAGEGRHGPDSVSSSEGDPSAAESALTGTAADHGPAAGEAVSASTADATAAEWSRSGEAQAGESAGAEDRFPVTLAAAATDHGAAETPETTDDATLFALSVPPPEEHDAVDEPVELELFSIDLVRPATAASRGTRTRSGARPQTEPGPSAEQKVPEAVDDAPADESDDSRTAPAGSAAAAEAGTHDASTGATAGSSNPSSVDDNPTSADGGLSSADGGLRSADGGLRSADGGLRSADGGLRSAGDNPRPADDTVHITTPRGLDAAVQRWSAHIGSLEEVRADAENAVRLSTELAGLRTEYAAASRELEQLAQRREQLPQAIRSAEVALREAAEARAALPGLERECERTRAAAEAAVELVGARKELSTATEEFERARAAHADARERTLDIRERRLAGMAAELAGALVEGQPCSVCGSGDHPAPARPTAVTVAKSDEDAAVQAERDAEQLRDRALARRTELERRIELLAERGGDGDHAELAAAVNGATEQFRSAQQKASAAADRTAEVERLRTAEAELHTRLRELESRGSAVQERILAADRRLAELTERVRVAAGADGTVERRRARLEALIADATELLTARADASVAGDQFADLARRVEQTARTAGLQVAAEPHPGRTASDAPDHAVLAAYAKVVADATRTPQQQAEIEAELVAADRRRAHAEAVLAEPEVRAAADAEAVDLTEVEAAVAEARRALDAAVAAHAESTRRVAQLEELGSQLWAAADRIAPLQQAHTELEGLADVVAGRGANNRRMSLRSYVLAARLEEVAIAGSARLRRMSGGRYEFVHSDAAGPRGRRGGLGLDIRDDYTGAVRPAKTLSGGETFMASLSLALGLADVVAAESGGLVLDTLFIDEGFGSLDADTLDAVMGVLDELRSGGRVVGVVSHVDEMRQRIPSRLHVIREPTGSRLRTIVA</sequence>
<feature type="compositionally biased region" description="Low complexity" evidence="5">
    <location>
        <begin position="472"/>
        <end position="484"/>
    </location>
</feature>
<accession>A0ABW6NI40</accession>
<evidence type="ECO:0000256" key="1">
    <source>
        <dbReference type="ARBA" id="ARBA00006930"/>
    </source>
</evidence>
<dbReference type="Gene3D" id="3.40.50.300">
    <property type="entry name" value="P-loop containing nucleotide triphosphate hydrolases"/>
    <property type="match status" value="2"/>
</dbReference>
<dbReference type="EMBL" id="JBIALX010000003">
    <property type="protein sequence ID" value="MFF0453314.1"/>
    <property type="molecule type" value="Genomic_DNA"/>
</dbReference>
<dbReference type="PANTHER" id="PTHR32114">
    <property type="entry name" value="ABC TRANSPORTER ABCH.3"/>
    <property type="match status" value="1"/>
</dbReference>
<gene>
    <name evidence="7" type="ORF">ACFYTH_08085</name>
</gene>
<feature type="compositionally biased region" description="Low complexity" evidence="5">
    <location>
        <begin position="603"/>
        <end position="618"/>
    </location>
</feature>
<dbReference type="InterPro" id="IPR038729">
    <property type="entry name" value="Rad50/SbcC_AAA"/>
</dbReference>
<feature type="coiled-coil region" evidence="4">
    <location>
        <begin position="682"/>
        <end position="781"/>
    </location>
</feature>
<comment type="subunit">
    <text evidence="2">Heterodimer of SbcC and SbcD.</text>
</comment>
<feature type="coiled-coil region" evidence="4">
    <location>
        <begin position="827"/>
        <end position="865"/>
    </location>
</feature>
<feature type="compositionally biased region" description="Acidic residues" evidence="5">
    <location>
        <begin position="553"/>
        <end position="563"/>
    </location>
</feature>
<dbReference type="Proteomes" id="UP001601521">
    <property type="component" value="Unassembled WGS sequence"/>
</dbReference>
<dbReference type="SUPFAM" id="SSF52540">
    <property type="entry name" value="P-loop containing nucleoside triphosphate hydrolases"/>
    <property type="match status" value="1"/>
</dbReference>
<dbReference type="InterPro" id="IPR027417">
    <property type="entry name" value="P-loop_NTPase"/>
</dbReference>
<feature type="compositionally biased region" description="Low complexity" evidence="5">
    <location>
        <begin position="436"/>
        <end position="461"/>
    </location>
</feature>
<comment type="similarity">
    <text evidence="1">Belongs to the SMC family. SbcC subfamily.</text>
</comment>
<comment type="caution">
    <text evidence="7">The sequence shown here is derived from an EMBL/GenBank/DDBJ whole genome shotgun (WGS) entry which is preliminary data.</text>
</comment>
<dbReference type="RefSeq" id="WP_387250165.1">
    <property type="nucleotide sequence ID" value="NZ_JBIALX010000003.1"/>
</dbReference>
<feature type="region of interest" description="Disordered" evidence="5">
    <location>
        <begin position="381"/>
        <end position="652"/>
    </location>
</feature>
<dbReference type="Pfam" id="PF13476">
    <property type="entry name" value="AAA_23"/>
    <property type="match status" value="1"/>
</dbReference>
<dbReference type="PANTHER" id="PTHR32114:SF2">
    <property type="entry name" value="ABC TRANSPORTER ABCH.3"/>
    <property type="match status" value="1"/>
</dbReference>
<dbReference type="Pfam" id="PF13558">
    <property type="entry name" value="SbcC_Walker_B"/>
    <property type="match status" value="1"/>
</dbReference>